<accession>A0A5J4WLZ9</accession>
<sequence>MDSVVGQLGTELVKSGIALIAQSIRRDIEVVIITISIVEGVGCKRNQVVRMDSGTTVVIDLIVIKIQLAGFQESIFQRDLELILMALSLACSQSNTQLVALLASSVPSPVLQ</sequence>
<dbReference type="Proteomes" id="UP000324800">
    <property type="component" value="Unassembled WGS sequence"/>
</dbReference>
<organism evidence="1 2">
    <name type="scientific">Streblomastix strix</name>
    <dbReference type="NCBI Taxonomy" id="222440"/>
    <lineage>
        <taxon>Eukaryota</taxon>
        <taxon>Metamonada</taxon>
        <taxon>Preaxostyla</taxon>
        <taxon>Oxymonadida</taxon>
        <taxon>Streblomastigidae</taxon>
        <taxon>Streblomastix</taxon>
    </lineage>
</organism>
<comment type="caution">
    <text evidence="1">The sequence shown here is derived from an EMBL/GenBank/DDBJ whole genome shotgun (WGS) entry which is preliminary data.</text>
</comment>
<gene>
    <name evidence="1" type="ORF">EZS28_008624</name>
</gene>
<evidence type="ECO:0000313" key="2">
    <source>
        <dbReference type="Proteomes" id="UP000324800"/>
    </source>
</evidence>
<dbReference type="AlphaFoldDB" id="A0A5J4WLZ9"/>
<evidence type="ECO:0000313" key="1">
    <source>
        <dbReference type="EMBL" id="KAA6395853.1"/>
    </source>
</evidence>
<name>A0A5J4WLZ9_9EUKA</name>
<proteinExistence type="predicted"/>
<reference evidence="1 2" key="1">
    <citation type="submission" date="2019-03" db="EMBL/GenBank/DDBJ databases">
        <title>Single cell metagenomics reveals metabolic interactions within the superorganism composed of flagellate Streblomastix strix and complex community of Bacteroidetes bacteria on its surface.</title>
        <authorList>
            <person name="Treitli S.C."/>
            <person name="Kolisko M."/>
            <person name="Husnik F."/>
            <person name="Keeling P."/>
            <person name="Hampl V."/>
        </authorList>
    </citation>
    <scope>NUCLEOTIDE SEQUENCE [LARGE SCALE GENOMIC DNA]</scope>
    <source>
        <strain evidence="1">ST1C</strain>
    </source>
</reference>
<dbReference type="EMBL" id="SNRW01001578">
    <property type="protein sequence ID" value="KAA6395853.1"/>
    <property type="molecule type" value="Genomic_DNA"/>
</dbReference>
<protein>
    <submittedName>
        <fullName evidence="1">Uncharacterized protein</fullName>
    </submittedName>
</protein>